<evidence type="ECO:0000313" key="1">
    <source>
        <dbReference type="EMBL" id="KAA6318955.1"/>
    </source>
</evidence>
<feature type="non-terminal residue" evidence="1">
    <location>
        <position position="1"/>
    </location>
</feature>
<dbReference type="EMBL" id="SNRW01046060">
    <property type="protein sequence ID" value="KAA6318955.1"/>
    <property type="molecule type" value="Genomic_DNA"/>
</dbReference>
<protein>
    <submittedName>
        <fullName evidence="1">Uncharacterized protein</fullName>
    </submittedName>
</protein>
<accession>A0A5J4QB37</accession>
<comment type="caution">
    <text evidence="1">The sequence shown here is derived from an EMBL/GenBank/DDBJ whole genome shotgun (WGS) entry which is preliminary data.</text>
</comment>
<name>A0A5J4QB37_9EUKA</name>
<organism evidence="1 2">
    <name type="scientific">Streblomastix strix</name>
    <dbReference type="NCBI Taxonomy" id="222440"/>
    <lineage>
        <taxon>Eukaryota</taxon>
        <taxon>Metamonada</taxon>
        <taxon>Preaxostyla</taxon>
        <taxon>Oxymonadida</taxon>
        <taxon>Streblomastigidae</taxon>
        <taxon>Streblomastix</taxon>
    </lineage>
</organism>
<evidence type="ECO:0000313" key="2">
    <source>
        <dbReference type="Proteomes" id="UP000324800"/>
    </source>
</evidence>
<dbReference type="AlphaFoldDB" id="A0A5J4QB37"/>
<sequence>YAKRNAAVPQSTIFPPTVNAEQEIHGITNVLTKETIKDHMRRWMLKGFNFIPVGKDDEGQYWQEFGPGVPHATDWRKSKQQGQTPLMDDIRAFWREYNFDLRLA</sequence>
<dbReference type="Proteomes" id="UP000324800">
    <property type="component" value="Unassembled WGS sequence"/>
</dbReference>
<reference evidence="1 2" key="1">
    <citation type="submission" date="2019-03" db="EMBL/GenBank/DDBJ databases">
        <title>Single cell metagenomics reveals metabolic interactions within the superorganism composed of flagellate Streblomastix strix and complex community of Bacteroidetes bacteria on its surface.</title>
        <authorList>
            <person name="Treitli S.C."/>
            <person name="Kolisko M."/>
            <person name="Husnik F."/>
            <person name="Keeling P."/>
            <person name="Hampl V."/>
        </authorList>
    </citation>
    <scope>NUCLEOTIDE SEQUENCE [LARGE SCALE GENOMIC DNA]</scope>
    <source>
        <strain evidence="1">ST1C</strain>
    </source>
</reference>
<proteinExistence type="predicted"/>
<gene>
    <name evidence="1" type="ORF">EZS28_054879</name>
</gene>